<protein>
    <recommendedName>
        <fullName evidence="8">Thioredoxin domain-containing protein</fullName>
    </recommendedName>
</protein>
<evidence type="ECO:0000313" key="9">
    <source>
        <dbReference type="EMBL" id="KKK58792.1"/>
    </source>
</evidence>
<name>A0A0F8WPG0_9ZZZZ</name>
<evidence type="ECO:0000256" key="1">
    <source>
        <dbReference type="ARBA" id="ARBA00004196"/>
    </source>
</evidence>
<comment type="subcellular location">
    <subcellularLocation>
        <location evidence="1">Cell envelope</location>
    </subcellularLocation>
</comment>
<keyword evidence="7" id="KW-0472">Membrane</keyword>
<dbReference type="SUPFAM" id="SSF52833">
    <property type="entry name" value="Thioredoxin-like"/>
    <property type="match status" value="1"/>
</dbReference>
<comment type="caution">
    <text evidence="9">The sequence shown here is derived from an EMBL/GenBank/DDBJ whole genome shotgun (WGS) entry which is preliminary data.</text>
</comment>
<sequence length="220" mass="24777">MTMSNNTPEQKDSQNSKQRNPKTMKKKQTKLWFLIPLILFFGLVVILYMRLGKPTDIVTNTALERPVPTFELPLLADTTRTITNDNLPDKPFLLNVWGSWCPTCVIEHPFLMQLEERGVDIVGVNYKDEIGNALSYLNRGGDPFSMSIQDSLGQFALDLGITGAPETFVVDGDGIIRQHIVGEVNEANWQQRVKPCLTVLNEANKNNDSPDLIQVEEMCK</sequence>
<keyword evidence="3" id="KW-0201">Cytochrome c-type biogenesis</keyword>
<dbReference type="PANTHER" id="PTHR42852:SF6">
    <property type="entry name" value="THIOL:DISULFIDE INTERCHANGE PROTEIN DSBE"/>
    <property type="match status" value="1"/>
</dbReference>
<accession>A0A0F8WPG0</accession>
<dbReference type="InterPro" id="IPR013740">
    <property type="entry name" value="Redoxin"/>
</dbReference>
<proteinExistence type="inferred from homology"/>
<dbReference type="Pfam" id="PF08534">
    <property type="entry name" value="Redoxin"/>
    <property type="match status" value="1"/>
</dbReference>
<keyword evidence="7" id="KW-1133">Transmembrane helix</keyword>
<feature type="region of interest" description="Disordered" evidence="6">
    <location>
        <begin position="1"/>
        <end position="24"/>
    </location>
</feature>
<feature type="transmembrane region" description="Helical" evidence="7">
    <location>
        <begin position="31"/>
        <end position="51"/>
    </location>
</feature>
<dbReference type="NCBIfam" id="TIGR00385">
    <property type="entry name" value="dsbE"/>
    <property type="match status" value="1"/>
</dbReference>
<organism evidence="9">
    <name type="scientific">marine sediment metagenome</name>
    <dbReference type="NCBI Taxonomy" id="412755"/>
    <lineage>
        <taxon>unclassified sequences</taxon>
        <taxon>metagenomes</taxon>
        <taxon>ecological metagenomes</taxon>
    </lineage>
</organism>
<feature type="domain" description="Thioredoxin" evidence="8">
    <location>
        <begin position="61"/>
        <end position="198"/>
    </location>
</feature>
<dbReference type="GO" id="GO:0030288">
    <property type="term" value="C:outer membrane-bounded periplasmic space"/>
    <property type="evidence" value="ECO:0007669"/>
    <property type="project" value="InterPro"/>
</dbReference>
<dbReference type="InterPro" id="IPR017937">
    <property type="entry name" value="Thioredoxin_CS"/>
</dbReference>
<gene>
    <name evidence="9" type="ORF">LCGC14_3040850</name>
</gene>
<dbReference type="AlphaFoldDB" id="A0A0F8WPG0"/>
<dbReference type="GO" id="GO:0015036">
    <property type="term" value="F:disulfide oxidoreductase activity"/>
    <property type="evidence" value="ECO:0007669"/>
    <property type="project" value="InterPro"/>
</dbReference>
<dbReference type="InterPro" id="IPR050553">
    <property type="entry name" value="Thioredoxin_ResA/DsbE_sf"/>
</dbReference>
<keyword evidence="4" id="KW-1015">Disulfide bond</keyword>
<evidence type="ECO:0000259" key="8">
    <source>
        <dbReference type="PROSITE" id="PS51352"/>
    </source>
</evidence>
<dbReference type="InterPro" id="IPR036249">
    <property type="entry name" value="Thioredoxin-like_sf"/>
</dbReference>
<dbReference type="Gene3D" id="3.40.30.10">
    <property type="entry name" value="Glutaredoxin"/>
    <property type="match status" value="1"/>
</dbReference>
<evidence type="ECO:0000256" key="3">
    <source>
        <dbReference type="ARBA" id="ARBA00022748"/>
    </source>
</evidence>
<dbReference type="InterPro" id="IPR004799">
    <property type="entry name" value="Periplasmic_diS_OxRdtase_DsbE"/>
</dbReference>
<dbReference type="PROSITE" id="PS51352">
    <property type="entry name" value="THIOREDOXIN_2"/>
    <property type="match status" value="1"/>
</dbReference>
<evidence type="ECO:0000256" key="4">
    <source>
        <dbReference type="ARBA" id="ARBA00023157"/>
    </source>
</evidence>
<dbReference type="GO" id="GO:0017004">
    <property type="term" value="P:cytochrome complex assembly"/>
    <property type="evidence" value="ECO:0007669"/>
    <property type="project" value="UniProtKB-KW"/>
</dbReference>
<evidence type="ECO:0000256" key="7">
    <source>
        <dbReference type="SAM" id="Phobius"/>
    </source>
</evidence>
<evidence type="ECO:0000256" key="6">
    <source>
        <dbReference type="SAM" id="MobiDB-lite"/>
    </source>
</evidence>
<comment type="similarity">
    <text evidence="2">Belongs to the thioredoxin family. DsbE subfamily.</text>
</comment>
<dbReference type="CDD" id="cd03010">
    <property type="entry name" value="TlpA_like_DsbE"/>
    <property type="match status" value="1"/>
</dbReference>
<dbReference type="InterPro" id="IPR013766">
    <property type="entry name" value="Thioredoxin_domain"/>
</dbReference>
<dbReference type="PROSITE" id="PS00194">
    <property type="entry name" value="THIOREDOXIN_1"/>
    <property type="match status" value="1"/>
</dbReference>
<evidence type="ECO:0000256" key="5">
    <source>
        <dbReference type="ARBA" id="ARBA00023284"/>
    </source>
</evidence>
<dbReference type="PANTHER" id="PTHR42852">
    <property type="entry name" value="THIOL:DISULFIDE INTERCHANGE PROTEIN DSBE"/>
    <property type="match status" value="1"/>
</dbReference>
<reference evidence="9" key="1">
    <citation type="journal article" date="2015" name="Nature">
        <title>Complex archaea that bridge the gap between prokaryotes and eukaryotes.</title>
        <authorList>
            <person name="Spang A."/>
            <person name="Saw J.H."/>
            <person name="Jorgensen S.L."/>
            <person name="Zaremba-Niedzwiedzka K."/>
            <person name="Martijn J."/>
            <person name="Lind A.E."/>
            <person name="van Eijk R."/>
            <person name="Schleper C."/>
            <person name="Guy L."/>
            <person name="Ettema T.J."/>
        </authorList>
    </citation>
    <scope>NUCLEOTIDE SEQUENCE</scope>
</reference>
<keyword evidence="5" id="KW-0676">Redox-active center</keyword>
<evidence type="ECO:0000256" key="2">
    <source>
        <dbReference type="ARBA" id="ARBA00007758"/>
    </source>
</evidence>
<dbReference type="EMBL" id="LAZR01063801">
    <property type="protein sequence ID" value="KKK58792.1"/>
    <property type="molecule type" value="Genomic_DNA"/>
</dbReference>
<keyword evidence="7" id="KW-0812">Transmembrane</keyword>